<dbReference type="KEGG" id="cnc:CNE_2c04290"/>
<evidence type="ECO:0000313" key="1">
    <source>
        <dbReference type="EMBL" id="AEI79410.1"/>
    </source>
</evidence>
<dbReference type="EMBL" id="CP002878">
    <property type="protein sequence ID" value="AEI79410.1"/>
    <property type="molecule type" value="Genomic_DNA"/>
</dbReference>
<dbReference type="Proteomes" id="UP000006798">
    <property type="component" value="Chromosome 2"/>
</dbReference>
<sequence>MLAAIPEEFRESMDCISAGLDRVLALLEVESECSDACFGIRCLVEMIKAKFDRTSNGGRDFSGGMSGEADVAGGVAPVGWDNRSFGCGYFFGAGTELVGLSRGLTHIGHEASLARAITRALKRRHSPR</sequence>
<reference evidence="1 2" key="1">
    <citation type="journal article" date="2011" name="J. Bacteriol.">
        <title>Complete genome sequence of the type strain Cupriavidus necator N-1.</title>
        <authorList>
            <person name="Poehlein A."/>
            <person name="Kusian B."/>
            <person name="Friedrich B."/>
            <person name="Daniel R."/>
            <person name="Bowien B."/>
        </authorList>
    </citation>
    <scope>NUCLEOTIDE SEQUENCE [LARGE SCALE GENOMIC DNA]</scope>
    <source>
        <strain evidence="2">ATCC 43291 / DSM 13513 / CCUG 52238 / LMG 8453 / N-1</strain>
    </source>
</reference>
<proteinExistence type="predicted"/>
<organism evidence="1 2">
    <name type="scientific">Cupriavidus necator (strain ATCC 43291 / DSM 13513 / CCUG 52238 / LMG 8453 / N-1)</name>
    <name type="common">Ralstonia eutropha</name>
    <dbReference type="NCBI Taxonomy" id="1042878"/>
    <lineage>
        <taxon>Bacteria</taxon>
        <taxon>Pseudomonadati</taxon>
        <taxon>Pseudomonadota</taxon>
        <taxon>Betaproteobacteria</taxon>
        <taxon>Burkholderiales</taxon>
        <taxon>Burkholderiaceae</taxon>
        <taxon>Cupriavidus</taxon>
    </lineage>
</organism>
<gene>
    <name evidence="1" type="ordered locus">CNE_2c04290</name>
</gene>
<name>F8GQD8_CUPNN</name>
<accession>F8GQD8</accession>
<dbReference type="HOGENOM" id="CLU_1955929_0_0_4"/>
<protein>
    <submittedName>
        <fullName evidence="1">Uncharacterized protein</fullName>
    </submittedName>
</protein>
<dbReference type="AlphaFoldDB" id="F8GQD8"/>
<evidence type="ECO:0000313" key="2">
    <source>
        <dbReference type="Proteomes" id="UP000006798"/>
    </source>
</evidence>